<evidence type="ECO:0000256" key="3">
    <source>
        <dbReference type="PROSITE-ProRule" id="PRU00023"/>
    </source>
</evidence>
<evidence type="ECO:0000256" key="4">
    <source>
        <dbReference type="SAM" id="MobiDB-lite"/>
    </source>
</evidence>
<dbReference type="PRINTS" id="PR01415">
    <property type="entry name" value="ANKYRIN"/>
</dbReference>
<feature type="repeat" description="ANK" evidence="3">
    <location>
        <begin position="412"/>
        <end position="444"/>
    </location>
</feature>
<dbReference type="InterPro" id="IPR002110">
    <property type="entry name" value="Ankyrin_rpt"/>
</dbReference>
<feature type="compositionally biased region" description="Acidic residues" evidence="4">
    <location>
        <begin position="1039"/>
        <end position="1070"/>
    </location>
</feature>
<dbReference type="Gene3D" id="1.25.40.20">
    <property type="entry name" value="Ankyrin repeat-containing domain"/>
    <property type="match status" value="5"/>
</dbReference>
<evidence type="ECO:0000313" key="5">
    <source>
        <dbReference type="EMBL" id="TRX94640.1"/>
    </source>
</evidence>
<dbReference type="Proteomes" id="UP000319160">
    <property type="component" value="Unassembled WGS sequence"/>
</dbReference>
<dbReference type="EMBL" id="VFLP01000020">
    <property type="protein sequence ID" value="TRX94640.1"/>
    <property type="molecule type" value="Genomic_DNA"/>
</dbReference>
<keyword evidence="6" id="KW-1185">Reference proteome</keyword>
<evidence type="ECO:0000256" key="1">
    <source>
        <dbReference type="ARBA" id="ARBA00022737"/>
    </source>
</evidence>
<dbReference type="SUPFAM" id="SSF48403">
    <property type="entry name" value="Ankyrin repeat"/>
    <property type="match status" value="3"/>
</dbReference>
<gene>
    <name evidence="5" type="ORF">FHL15_004412</name>
</gene>
<comment type="caution">
    <text evidence="5">The sequence shown here is derived from an EMBL/GenBank/DDBJ whole genome shotgun (WGS) entry which is preliminary data.</text>
</comment>
<protein>
    <submittedName>
        <fullName evidence="5">Uncharacterized protein</fullName>
    </submittedName>
</protein>
<feature type="region of interest" description="Disordered" evidence="4">
    <location>
        <begin position="1039"/>
        <end position="1071"/>
    </location>
</feature>
<sequence>MSLALGLPIELLYYISKCLDNTDLSSWSRSCRAFHAALTPLLYQSVKDDPTVMCWAASQGRLDTVQRLLAAGANPNVAWSQNRPRWRPLTGLIQPQPDEHFMSSALALDRLLSQYPQSERNRLKFCVRASEWLLCHTAIEHETIECFQEDSYVVDDPEPHYWSPYNSVKTFPQRCYWTPLHIAAAQGNDKLVNLLLDNGADVNALSRLFCKCTTLSNRRAALLWTPLHTSMCHRHESTARLLLSRGASTSITTRFWGQDNYRYTALHSACTLDLVDVVRTLVDGGYQTDVTVRDHRELTPLAYAFFQGNWAVIDFLLEHGADINAKIGPLNALGHACLLGYYEEALRLLDLGVTPQCQSVNNVEPPFYFHLIAVAGAPEFSSSRASKQKQFRLELVNRLIKHGIDVNQRGVSGVTALTEAASFHRIDVVKALLHSGADVHIGECGFSSMCALGKAISLYSEESQKTPKGAMLNTVRALLEAMAETPVARLVDTGEAGPNTDESNTTNDFRIRGAFRMTCILPHDHEDKLEVADLLLKHNRRVEKAYVEPNLVYASILGTNFKISNLLLENGFDQPCEKRFDDLIERFVENDTAEGLRYILNHFLSIAPRIRRGQVLYDAIKAGSEECAEFLINEGVSINSRNEDGSSLLFAACKMGDTHTAELLLKKGADPDECTQEGISLTIVAAFDENRDMIKLLLDYGASIHSSPPGKPTLDPDMGFLDIAISCGLIDAVEEIANHKNFGSPTDEEISRHWQTILKAPDSSNDLAFMMELLLGSKGFDKDQIFRITKNKADGLVPATPLHLCAAIGLIIDRMELIAYLIGNGAGIHKCLLVQPNTQDHTWKPDSNQKGVMEFEGTTPLEWAISFSSIRVVRALLNREILLYDRFLSTELEMTETKRMELMLLYAKAACYRQKPKMFSFLFKSGLDPTICDRNGNTIIHMICDYVETFWPNDEPEFTMECIAERSAFSLIACLKWGVTYHSKNEKGESGMDRVLQILKYSGNCEFHQTLAKNWHEKIGYVEGSNPELIAKCAALDDSEDEEELYDEESDGDVSDNEPSEGSLDLDSEVSDEHIFFI</sequence>
<dbReference type="PANTHER" id="PTHR24123">
    <property type="entry name" value="ANKYRIN REPEAT-CONTAINING"/>
    <property type="match status" value="1"/>
</dbReference>
<proteinExistence type="predicted"/>
<name>A0A553I377_9PEZI</name>
<dbReference type="SMART" id="SM00248">
    <property type="entry name" value="ANK"/>
    <property type="match status" value="11"/>
</dbReference>
<dbReference type="PANTHER" id="PTHR24123:SF33">
    <property type="entry name" value="PROTEIN HOS4"/>
    <property type="match status" value="1"/>
</dbReference>
<dbReference type="Pfam" id="PF13637">
    <property type="entry name" value="Ank_4"/>
    <property type="match status" value="1"/>
</dbReference>
<evidence type="ECO:0000313" key="6">
    <source>
        <dbReference type="Proteomes" id="UP000319160"/>
    </source>
</evidence>
<reference evidence="6" key="1">
    <citation type="submission" date="2019-06" db="EMBL/GenBank/DDBJ databases">
        <title>Draft genome sequence of the griseofulvin-producing fungus Xylaria cubensis strain G536.</title>
        <authorList>
            <person name="Mead M.E."/>
            <person name="Raja H.A."/>
            <person name="Steenwyk J.L."/>
            <person name="Knowles S.L."/>
            <person name="Oberlies N.H."/>
            <person name="Rokas A."/>
        </authorList>
    </citation>
    <scope>NUCLEOTIDE SEQUENCE [LARGE SCALE GENOMIC DNA]</scope>
    <source>
        <strain evidence="6">G536</strain>
    </source>
</reference>
<dbReference type="InterPro" id="IPR051165">
    <property type="entry name" value="Multifunctional_ANK_Repeat"/>
</dbReference>
<keyword evidence="1" id="KW-0677">Repeat</keyword>
<dbReference type="Pfam" id="PF12796">
    <property type="entry name" value="Ank_2"/>
    <property type="match status" value="2"/>
</dbReference>
<keyword evidence="2 3" id="KW-0040">ANK repeat</keyword>
<accession>A0A553I377</accession>
<dbReference type="STRING" id="2512241.A0A553I377"/>
<feature type="repeat" description="ANK" evidence="3">
    <location>
        <begin position="178"/>
        <end position="207"/>
    </location>
</feature>
<dbReference type="PROSITE" id="PS50088">
    <property type="entry name" value="ANK_REPEAT"/>
    <property type="match status" value="5"/>
</dbReference>
<feature type="repeat" description="ANK" evidence="3">
    <location>
        <begin position="225"/>
        <end position="254"/>
    </location>
</feature>
<dbReference type="OrthoDB" id="341259at2759"/>
<dbReference type="Pfam" id="PF00023">
    <property type="entry name" value="Ank"/>
    <property type="match status" value="2"/>
</dbReference>
<evidence type="ECO:0000256" key="2">
    <source>
        <dbReference type="ARBA" id="ARBA00023043"/>
    </source>
</evidence>
<dbReference type="AlphaFoldDB" id="A0A553I377"/>
<feature type="repeat" description="ANK" evidence="3">
    <location>
        <begin position="644"/>
        <end position="676"/>
    </location>
</feature>
<feature type="repeat" description="ANK" evidence="3">
    <location>
        <begin position="296"/>
        <end position="328"/>
    </location>
</feature>
<organism evidence="5 6">
    <name type="scientific">Xylaria flabelliformis</name>
    <dbReference type="NCBI Taxonomy" id="2512241"/>
    <lineage>
        <taxon>Eukaryota</taxon>
        <taxon>Fungi</taxon>
        <taxon>Dikarya</taxon>
        <taxon>Ascomycota</taxon>
        <taxon>Pezizomycotina</taxon>
        <taxon>Sordariomycetes</taxon>
        <taxon>Xylariomycetidae</taxon>
        <taxon>Xylariales</taxon>
        <taxon>Xylariaceae</taxon>
        <taxon>Xylaria</taxon>
    </lineage>
</organism>
<dbReference type="PROSITE" id="PS50297">
    <property type="entry name" value="ANK_REP_REGION"/>
    <property type="match status" value="4"/>
</dbReference>
<dbReference type="InterPro" id="IPR036770">
    <property type="entry name" value="Ankyrin_rpt-contain_sf"/>
</dbReference>